<dbReference type="PANTHER" id="PTHR46246:SF1">
    <property type="entry name" value="GUANOSINE-3',5'-BIS(DIPHOSPHATE) 3'-PYROPHOSPHOHYDROLASE MESH1"/>
    <property type="match status" value="1"/>
</dbReference>
<protein>
    <recommendedName>
        <fullName evidence="3">GTP pyrophosphokinase</fullName>
    </recommendedName>
</protein>
<dbReference type="PANTHER" id="PTHR46246">
    <property type="entry name" value="GUANOSINE-3',5'-BIS(DIPHOSPHATE) 3'-PYROPHOSPHOHYDROLASE MESH1"/>
    <property type="match status" value="1"/>
</dbReference>
<accession>A0A6H2AA22</accession>
<evidence type="ECO:0000313" key="2">
    <source>
        <dbReference type="Proteomes" id="UP000502535"/>
    </source>
</evidence>
<organism evidence="1 2">
    <name type="scientific">Pseudomonas phage fnug</name>
    <dbReference type="NCBI Taxonomy" id="2719836"/>
    <lineage>
        <taxon>Viruses</taxon>
        <taxon>Duplodnaviria</taxon>
        <taxon>Heunggongvirae</taxon>
        <taxon>Uroviricota</taxon>
        <taxon>Caudoviricetes</taxon>
        <taxon>Chimalliviridae</taxon>
        <taxon>Phikzvirus</taxon>
        <taxon>Phikzvirus phiKZ</taxon>
    </lineage>
</organism>
<evidence type="ECO:0000313" key="1">
    <source>
        <dbReference type="EMBL" id="QJB22931.1"/>
    </source>
</evidence>
<evidence type="ECO:0008006" key="3">
    <source>
        <dbReference type="Google" id="ProtNLM"/>
    </source>
</evidence>
<reference evidence="2" key="1">
    <citation type="submission" date="2020-03" db="EMBL/GenBank/DDBJ databases">
        <authorList>
            <person name="Olsen N.S."/>
            <person name="Forero-Junco L."/>
            <person name="Kot W."/>
            <person name="Hansen L.H."/>
        </authorList>
    </citation>
    <scope>NUCLEOTIDE SEQUENCE [LARGE SCALE GENOMIC DNA]</scope>
</reference>
<dbReference type="EMBL" id="MT133560">
    <property type="protein sequence ID" value="QJB22931.1"/>
    <property type="molecule type" value="Genomic_DNA"/>
</dbReference>
<dbReference type="Proteomes" id="UP000502535">
    <property type="component" value="Segment"/>
</dbReference>
<dbReference type="GO" id="GO:0008893">
    <property type="term" value="F:guanosine-3',5'-bis(diphosphate) 3'-diphosphatase activity"/>
    <property type="evidence" value="ECO:0007669"/>
    <property type="project" value="TreeGrafter"/>
</dbReference>
<proteinExistence type="predicted"/>
<dbReference type="SUPFAM" id="SSF109604">
    <property type="entry name" value="HD-domain/PDEase-like"/>
    <property type="match status" value="1"/>
</dbReference>
<sequence length="218" mass="24135">MLMNEIIDILEGGKENILLTNHLGNGKYSNAGNAMAASYAIAAHTAVGQLRDGSGKPYWHHLLQVAEMAQLFDLSHAAYKAAWLHDVIEDTAVTASDLTKLFSIPVVNLVTELTNVTYKGNRKTRISLQHERLSRISWSGQSLKLLDSISNMWSIVNDKPDFAELYLTEKAQLISKLNNCHPAIKDLAISVLYGRCTMVGGDALKEYNKLFSDNEIVC</sequence>
<dbReference type="Pfam" id="PF13328">
    <property type="entry name" value="HD_4"/>
    <property type="match status" value="1"/>
</dbReference>
<dbReference type="Gene3D" id="1.10.3210.10">
    <property type="entry name" value="Hypothetical protein af1432"/>
    <property type="match status" value="1"/>
</dbReference>
<name>A0A6H2AA22_9CAUD</name>
<gene>
    <name evidence="1" type="ORF">fnug_288</name>
</gene>
<dbReference type="InterPro" id="IPR052194">
    <property type="entry name" value="MESH1"/>
</dbReference>